<keyword evidence="1" id="KW-1133">Transmembrane helix</keyword>
<reference evidence="3" key="1">
    <citation type="submission" date="2015-07" db="EMBL/GenBank/DDBJ databases">
        <title>Fjat-10036 dsm4.</title>
        <authorList>
            <person name="Liu B."/>
            <person name="Wang J."/>
            <person name="Zhu Y."/>
            <person name="Liu G."/>
            <person name="Chen Q."/>
            <person name="Chen Z."/>
            <person name="Lan J."/>
            <person name="Che J."/>
            <person name="Ge C."/>
            <person name="Shi H."/>
            <person name="Pan Z."/>
            <person name="Liu X."/>
        </authorList>
    </citation>
    <scope>NUCLEOTIDE SEQUENCE [LARGE SCALE GENOMIC DNA]</scope>
    <source>
        <strain evidence="3">DSM 4</strain>
    </source>
</reference>
<evidence type="ECO:0000313" key="3">
    <source>
        <dbReference type="Proteomes" id="UP000037109"/>
    </source>
</evidence>
<dbReference type="EMBL" id="LGUF01000007">
    <property type="protein sequence ID" value="KON90431.1"/>
    <property type="molecule type" value="Genomic_DNA"/>
</dbReference>
<dbReference type="STRING" id="1459.AF332_25515"/>
<evidence type="ECO:0000313" key="2">
    <source>
        <dbReference type="EMBL" id="KON90431.1"/>
    </source>
</evidence>
<keyword evidence="1" id="KW-0812">Transmembrane</keyword>
<dbReference type="OrthoDB" id="849477at2"/>
<proteinExistence type="predicted"/>
<accession>A0A0M0GLY2</accession>
<name>A0A0M0GLY2_SPOGL</name>
<feature type="transmembrane region" description="Helical" evidence="1">
    <location>
        <begin position="114"/>
        <end position="131"/>
    </location>
</feature>
<sequence>MFGYDDFLKFMQAFFVVFPVVTLIHLLGHIFFAGIFGGKRIRVVIGTGKILFSIRYLEVRRFYFWYGGCEYTCLKYSNKLTKSLIFLGGSIFNIASIFIVNYLIRISILEANMLWYQFVYFSFYYVFFALLPMDMSDGTLSDGKAMYKLWFNKNKDDSSADCQLVDEEKR</sequence>
<keyword evidence="3" id="KW-1185">Reference proteome</keyword>
<organism evidence="2 3">
    <name type="scientific">Sporosarcina globispora</name>
    <name type="common">Bacillus globisporus</name>
    <dbReference type="NCBI Taxonomy" id="1459"/>
    <lineage>
        <taxon>Bacteria</taxon>
        <taxon>Bacillati</taxon>
        <taxon>Bacillota</taxon>
        <taxon>Bacilli</taxon>
        <taxon>Bacillales</taxon>
        <taxon>Caryophanaceae</taxon>
        <taxon>Sporosarcina</taxon>
    </lineage>
</organism>
<dbReference type="Proteomes" id="UP000037109">
    <property type="component" value="Unassembled WGS sequence"/>
</dbReference>
<comment type="caution">
    <text evidence="2">The sequence shown here is derived from an EMBL/GenBank/DDBJ whole genome shotgun (WGS) entry which is preliminary data.</text>
</comment>
<keyword evidence="1" id="KW-0472">Membrane</keyword>
<feature type="transmembrane region" description="Helical" evidence="1">
    <location>
        <begin position="12"/>
        <end position="36"/>
    </location>
</feature>
<feature type="transmembrane region" description="Helical" evidence="1">
    <location>
        <begin position="84"/>
        <end position="108"/>
    </location>
</feature>
<dbReference type="AlphaFoldDB" id="A0A0M0GLY2"/>
<gene>
    <name evidence="2" type="ORF">AF332_25515</name>
</gene>
<evidence type="ECO:0000256" key="1">
    <source>
        <dbReference type="SAM" id="Phobius"/>
    </source>
</evidence>
<dbReference type="PATRIC" id="fig|1459.3.peg.5603"/>
<protein>
    <submittedName>
        <fullName evidence="2">Membrane protein</fullName>
    </submittedName>
</protein>